<dbReference type="Proteomes" id="UP000661006">
    <property type="component" value="Unassembled WGS sequence"/>
</dbReference>
<proteinExistence type="predicted"/>
<dbReference type="PANTHER" id="PTHR30160">
    <property type="entry name" value="TETRAACYLDISACCHARIDE 4'-KINASE-RELATED"/>
    <property type="match status" value="1"/>
</dbReference>
<dbReference type="GO" id="GO:0009244">
    <property type="term" value="P:lipopolysaccharide core region biosynthetic process"/>
    <property type="evidence" value="ECO:0007669"/>
    <property type="project" value="TreeGrafter"/>
</dbReference>
<dbReference type="Pfam" id="PF01075">
    <property type="entry name" value="Glyco_transf_9"/>
    <property type="match status" value="1"/>
</dbReference>
<feature type="region of interest" description="Disordered" evidence="3">
    <location>
        <begin position="18"/>
        <end position="49"/>
    </location>
</feature>
<gene>
    <name evidence="5" type="ORF">HKD32_14050</name>
</gene>
<evidence type="ECO:0000256" key="3">
    <source>
        <dbReference type="SAM" id="MobiDB-lite"/>
    </source>
</evidence>
<dbReference type="RefSeq" id="WP_061928606.1">
    <property type="nucleotide sequence ID" value="NZ_JABCQN010000010.1"/>
</dbReference>
<evidence type="ECO:0000313" key="6">
    <source>
        <dbReference type="Proteomes" id="UP000661006"/>
    </source>
</evidence>
<dbReference type="InterPro" id="IPR051199">
    <property type="entry name" value="LPS_LOS_Heptosyltrfase"/>
</dbReference>
<dbReference type="GO" id="GO:0008713">
    <property type="term" value="F:ADP-heptose-lipopolysaccharide heptosyltransferase activity"/>
    <property type="evidence" value="ECO:0007669"/>
    <property type="project" value="TreeGrafter"/>
</dbReference>
<dbReference type="InterPro" id="IPR030929">
    <property type="entry name" value="Aah/TibC-like"/>
</dbReference>
<evidence type="ECO:0000256" key="1">
    <source>
        <dbReference type="ARBA" id="ARBA00022676"/>
    </source>
</evidence>
<organism evidence="5 6">
    <name type="scientific">Gluconobacter japonicus</name>
    <dbReference type="NCBI Taxonomy" id="376620"/>
    <lineage>
        <taxon>Bacteria</taxon>
        <taxon>Pseudomonadati</taxon>
        <taxon>Pseudomonadota</taxon>
        <taxon>Alphaproteobacteria</taxon>
        <taxon>Acetobacterales</taxon>
        <taxon>Acetobacteraceae</taxon>
        <taxon>Gluconobacter</taxon>
    </lineage>
</organism>
<dbReference type="Gene3D" id="3.40.50.2000">
    <property type="entry name" value="Glycogen Phosphorylase B"/>
    <property type="match status" value="1"/>
</dbReference>
<dbReference type="Pfam" id="PF21129">
    <property type="entry name" value="TibC_1st"/>
    <property type="match status" value="1"/>
</dbReference>
<dbReference type="AlphaFoldDB" id="A0A9Q2ITS6"/>
<dbReference type="InterPro" id="IPR002201">
    <property type="entry name" value="Glyco_trans_9"/>
</dbReference>
<keyword evidence="2" id="KW-0808">Transferase</keyword>
<protein>
    <submittedName>
        <fullName evidence="5">Autotransporter strand-loop-strand O-heptosyltransferase</fullName>
    </submittedName>
</protein>
<accession>A0A9Q2ITS6</accession>
<dbReference type="EMBL" id="JABCQN010000010">
    <property type="protein sequence ID" value="MBF0871953.1"/>
    <property type="molecule type" value="Genomic_DNA"/>
</dbReference>
<name>A0A9Q2ITS6_GLUJA</name>
<evidence type="ECO:0000259" key="4">
    <source>
        <dbReference type="Pfam" id="PF21129"/>
    </source>
</evidence>
<dbReference type="GeneID" id="81475817"/>
<dbReference type="SUPFAM" id="SSF53756">
    <property type="entry name" value="UDP-Glycosyltransferase/glycogen phosphorylase"/>
    <property type="match status" value="1"/>
</dbReference>
<sequence length="450" mass="50826">MTDPKAADIFKSILQVGKIPDSAGPAPSLKDADQNKANETSASSGDADNQGGILAAAAIPTQEGPEGIRYDFNIGLRVQVPEGKWRVRFFDLDTETVFFDGEGSKCTFDSRKKHYLRAKIEVFRDGVLIFSHIYDATDRPVAILMPGGTIGDSIAWFTYAARFKKQHGCKLVVVLADQMKELLEPAYPDITFILRKDYLLKNNEYYATYHLGLFFEDEDNSWQPADFRMVGLHRTAGYILGVSPEEERPQLVISGQRPIEEPYVVIATQASSQCKYWNNPEGWHDVIEFLKRSGYRVICIDKDMVWGQGLHWNQIPNGCEDQTGARPLSERANWLKHAEFFVGLSSGLSWLAWAAGTPVVMISGFTHPTNEFETPYRVFNTHVCNSCWHDIRHPFEHSNFLFCPRHKDTPRQFECTRYISSGHVIAAIEEAISHNNFIRGVIHKTGADIC</sequence>
<evidence type="ECO:0000313" key="5">
    <source>
        <dbReference type="EMBL" id="MBF0871953.1"/>
    </source>
</evidence>
<feature type="domain" description="Autotransproter heptosyltransferase TibC/BAHTCr-like N-terminal" evidence="4">
    <location>
        <begin position="64"/>
        <end position="126"/>
    </location>
</feature>
<dbReference type="GO" id="GO:0005829">
    <property type="term" value="C:cytosol"/>
    <property type="evidence" value="ECO:0007669"/>
    <property type="project" value="TreeGrafter"/>
</dbReference>
<reference evidence="5" key="1">
    <citation type="submission" date="2020-04" db="EMBL/GenBank/DDBJ databases">
        <authorList>
            <person name="Sombolestani A."/>
        </authorList>
    </citation>
    <scope>NUCLEOTIDE SEQUENCE</scope>
    <source>
        <strain evidence="5">R71697</strain>
    </source>
</reference>
<reference evidence="5" key="2">
    <citation type="submission" date="2020-11" db="EMBL/GenBank/DDBJ databases">
        <title>Description of novel Gluconobacter species.</title>
        <authorList>
            <person name="Cleenwerck I."/>
            <person name="Cnockaert M."/>
            <person name="Borremans W."/>
            <person name="Wieme A.D."/>
            <person name="De Vuyst L."/>
            <person name="Vandamme P."/>
        </authorList>
    </citation>
    <scope>NUCLEOTIDE SEQUENCE</scope>
    <source>
        <strain evidence="5">R71697</strain>
    </source>
</reference>
<dbReference type="NCBIfam" id="TIGR04414">
    <property type="entry name" value="hepto_Aah_TibC"/>
    <property type="match status" value="1"/>
</dbReference>
<evidence type="ECO:0000256" key="2">
    <source>
        <dbReference type="ARBA" id="ARBA00022679"/>
    </source>
</evidence>
<dbReference type="PANTHER" id="PTHR30160:SF1">
    <property type="entry name" value="LIPOPOLYSACCHARIDE 1,2-N-ACETYLGLUCOSAMINETRANSFERASE-RELATED"/>
    <property type="match status" value="1"/>
</dbReference>
<dbReference type="InterPro" id="IPR049327">
    <property type="entry name" value="TibC/BAHTCr-like_N"/>
</dbReference>
<dbReference type="CDD" id="cd03789">
    <property type="entry name" value="GT9_LPS_heptosyltransferase"/>
    <property type="match status" value="1"/>
</dbReference>
<comment type="caution">
    <text evidence="5">The sequence shown here is derived from an EMBL/GenBank/DDBJ whole genome shotgun (WGS) entry which is preliminary data.</text>
</comment>
<keyword evidence="1" id="KW-0328">Glycosyltransferase</keyword>
<feature type="compositionally biased region" description="Polar residues" evidence="3">
    <location>
        <begin position="37"/>
        <end position="47"/>
    </location>
</feature>